<dbReference type="AlphaFoldDB" id="A0A7S2FMR5"/>
<feature type="compositionally biased region" description="Low complexity" evidence="1">
    <location>
        <begin position="453"/>
        <end position="465"/>
    </location>
</feature>
<name>A0A7S2FMR5_9STRA</name>
<protein>
    <submittedName>
        <fullName evidence="2">Uncharacterized protein</fullName>
    </submittedName>
</protein>
<reference evidence="2" key="1">
    <citation type="submission" date="2021-01" db="EMBL/GenBank/DDBJ databases">
        <authorList>
            <person name="Corre E."/>
            <person name="Pelletier E."/>
            <person name="Niang G."/>
            <person name="Scheremetjew M."/>
            <person name="Finn R."/>
            <person name="Kale V."/>
            <person name="Holt S."/>
            <person name="Cochrane G."/>
            <person name="Meng A."/>
            <person name="Brown T."/>
            <person name="Cohen L."/>
        </authorList>
    </citation>
    <scope>NUCLEOTIDE SEQUENCE</scope>
    <source>
        <strain evidence="2">RCC1693</strain>
    </source>
</reference>
<dbReference type="EMBL" id="HBGT01010232">
    <property type="protein sequence ID" value="CAD9403407.1"/>
    <property type="molecule type" value="Transcribed_RNA"/>
</dbReference>
<organism evidence="2">
    <name type="scientific">Florenciella parvula</name>
    <dbReference type="NCBI Taxonomy" id="236787"/>
    <lineage>
        <taxon>Eukaryota</taxon>
        <taxon>Sar</taxon>
        <taxon>Stramenopiles</taxon>
        <taxon>Ochrophyta</taxon>
        <taxon>Dictyochophyceae</taxon>
        <taxon>Florenciellales</taxon>
        <taxon>Florenciella</taxon>
    </lineage>
</organism>
<feature type="region of interest" description="Disordered" evidence="1">
    <location>
        <begin position="331"/>
        <end position="350"/>
    </location>
</feature>
<evidence type="ECO:0000256" key="1">
    <source>
        <dbReference type="SAM" id="MobiDB-lite"/>
    </source>
</evidence>
<feature type="compositionally biased region" description="Basic and acidic residues" evidence="1">
    <location>
        <begin position="423"/>
        <end position="437"/>
    </location>
</feature>
<accession>A0A7S2FMR5</accession>
<gene>
    <name evidence="2" type="ORF">FPAR1323_LOCUS5552</name>
</gene>
<sequence>MVFTSQDAYNGCGGLGLYWKVSTGANSTLSASQKATPTVLKQPLPVTLAFPRPPPWRGLPDPRRSGPGKSKALSVRPPPGPTELKPRRAHRHRLQQRFGSEQAGVNLALGKNTKCRPQPNCEDIDIEMSATTGSRKDSSGGARKRNYGRARGQSKVGIQGKGGDIGKRSEYVSQEDRDLRSIAELAAKELKAALATHQPGPCTDDGGVNASTITNEATNITATNDVFDREDAEAWPVLVGSNTSTRSCSRGGVCAIDRVRANSWEFVLTSDDGAASRVAAVSAGAGGAVDGGVDGSAEAWEMVDDGESTGHEDQDEEMWLMTDASDADLEAEGGADFDTGSGTDDESTSSVVMVPPSTYLQALKLSVAASLPENPRPAGRLAATHRTGYIRRCRPPTSCAHQRRTRDKAPVAAARAWATEGGSGKDHAWGDYEALKDSHHHASRTRKSRQGMASAAARLARTSRA</sequence>
<feature type="region of interest" description="Disordered" evidence="1">
    <location>
        <begin position="46"/>
        <end position="91"/>
    </location>
</feature>
<feature type="compositionally biased region" description="Basic residues" evidence="1">
    <location>
        <begin position="438"/>
        <end position="449"/>
    </location>
</feature>
<feature type="compositionally biased region" description="Low complexity" evidence="1">
    <location>
        <begin position="336"/>
        <end position="350"/>
    </location>
</feature>
<feature type="region of interest" description="Disordered" evidence="1">
    <location>
        <begin position="416"/>
        <end position="465"/>
    </location>
</feature>
<feature type="compositionally biased region" description="Basic and acidic residues" evidence="1">
    <location>
        <begin position="164"/>
        <end position="174"/>
    </location>
</feature>
<evidence type="ECO:0000313" key="2">
    <source>
        <dbReference type="EMBL" id="CAD9403407.1"/>
    </source>
</evidence>
<proteinExistence type="predicted"/>
<feature type="region of interest" description="Disordered" evidence="1">
    <location>
        <begin position="126"/>
        <end position="174"/>
    </location>
</feature>